<name>A0A392S7U9_9FABA</name>
<feature type="non-terminal residue" evidence="2">
    <location>
        <position position="1"/>
    </location>
</feature>
<reference evidence="2 3" key="1">
    <citation type="journal article" date="2018" name="Front. Plant Sci.">
        <title>Red Clover (Trifolium pratense) and Zigzag Clover (T. medium) - A Picture of Genomic Similarities and Differences.</title>
        <authorList>
            <person name="Dluhosova J."/>
            <person name="Istvanek J."/>
            <person name="Nedelnik J."/>
            <person name="Repkova J."/>
        </authorList>
    </citation>
    <scope>NUCLEOTIDE SEQUENCE [LARGE SCALE GENOMIC DNA]</scope>
    <source>
        <strain evidence="3">cv. 10/8</strain>
        <tissue evidence="2">Leaf</tissue>
    </source>
</reference>
<organism evidence="2 3">
    <name type="scientific">Trifolium medium</name>
    <dbReference type="NCBI Taxonomy" id="97028"/>
    <lineage>
        <taxon>Eukaryota</taxon>
        <taxon>Viridiplantae</taxon>
        <taxon>Streptophyta</taxon>
        <taxon>Embryophyta</taxon>
        <taxon>Tracheophyta</taxon>
        <taxon>Spermatophyta</taxon>
        <taxon>Magnoliopsida</taxon>
        <taxon>eudicotyledons</taxon>
        <taxon>Gunneridae</taxon>
        <taxon>Pentapetalae</taxon>
        <taxon>rosids</taxon>
        <taxon>fabids</taxon>
        <taxon>Fabales</taxon>
        <taxon>Fabaceae</taxon>
        <taxon>Papilionoideae</taxon>
        <taxon>50 kb inversion clade</taxon>
        <taxon>NPAAA clade</taxon>
        <taxon>Hologalegina</taxon>
        <taxon>IRL clade</taxon>
        <taxon>Trifolieae</taxon>
        <taxon>Trifolium</taxon>
    </lineage>
</organism>
<comment type="caution">
    <text evidence="2">The sequence shown here is derived from an EMBL/GenBank/DDBJ whole genome shotgun (WGS) entry which is preliminary data.</text>
</comment>
<evidence type="ECO:0000313" key="3">
    <source>
        <dbReference type="Proteomes" id="UP000265520"/>
    </source>
</evidence>
<dbReference type="Proteomes" id="UP000265520">
    <property type="component" value="Unassembled WGS sequence"/>
</dbReference>
<dbReference type="AlphaFoldDB" id="A0A392S7U9"/>
<proteinExistence type="predicted"/>
<evidence type="ECO:0000313" key="2">
    <source>
        <dbReference type="EMBL" id="MCI44522.1"/>
    </source>
</evidence>
<feature type="region of interest" description="Disordered" evidence="1">
    <location>
        <begin position="18"/>
        <end position="49"/>
    </location>
</feature>
<evidence type="ECO:0000256" key="1">
    <source>
        <dbReference type="SAM" id="MobiDB-lite"/>
    </source>
</evidence>
<sequence length="49" mass="5314">DNEGRHLDQLKLKDEANSMECDATSSTQVQSKKMDGSSKNCMGGPIVKT</sequence>
<protein>
    <submittedName>
        <fullName evidence="2">Exosome complex component RRP45-like</fullName>
    </submittedName>
</protein>
<accession>A0A392S7U9</accession>
<dbReference type="EMBL" id="LXQA010331740">
    <property type="protein sequence ID" value="MCI44522.1"/>
    <property type="molecule type" value="Genomic_DNA"/>
</dbReference>
<keyword evidence="3" id="KW-1185">Reference proteome</keyword>